<keyword evidence="3 5" id="KW-0418">Kinase</keyword>
<dbReference type="SUPFAM" id="SSF52540">
    <property type="entry name" value="P-loop containing nucleoside triphosphate hydrolases"/>
    <property type="match status" value="1"/>
</dbReference>
<dbReference type="PANTHER" id="PTHR10695:SF46">
    <property type="entry name" value="BIFUNCTIONAL COENZYME A SYNTHASE-RELATED"/>
    <property type="match status" value="1"/>
</dbReference>
<comment type="similarity">
    <text evidence="3">Belongs to the CoaE family.</text>
</comment>
<keyword evidence="3" id="KW-0808">Transferase</keyword>
<evidence type="ECO:0000256" key="1">
    <source>
        <dbReference type="ARBA" id="ARBA00022741"/>
    </source>
</evidence>
<dbReference type="NCBIfam" id="TIGR00152">
    <property type="entry name" value="dephospho-CoA kinase"/>
    <property type="match status" value="1"/>
</dbReference>
<evidence type="ECO:0000313" key="6">
    <source>
        <dbReference type="Proteomes" id="UP000316560"/>
    </source>
</evidence>
<keyword evidence="3" id="KW-0963">Cytoplasm</keyword>
<comment type="pathway">
    <text evidence="3">Cofactor biosynthesis; coenzyme A biosynthesis; CoA from (R)-pantothenate: step 5/5.</text>
</comment>
<keyword evidence="6" id="KW-1185">Reference proteome</keyword>
<dbReference type="CDD" id="cd02022">
    <property type="entry name" value="DPCK"/>
    <property type="match status" value="1"/>
</dbReference>
<reference evidence="5 6" key="1">
    <citation type="submission" date="2019-06" db="EMBL/GenBank/DDBJ databases">
        <title>Sequencing the genomes of 1000 actinobacteria strains.</title>
        <authorList>
            <person name="Klenk H.-P."/>
        </authorList>
    </citation>
    <scope>NUCLEOTIDE SEQUENCE [LARGE SCALE GENOMIC DNA]</scope>
    <source>
        <strain evidence="5 6">DSM 21947</strain>
    </source>
</reference>
<feature type="binding site" evidence="3">
    <location>
        <begin position="11"/>
        <end position="16"/>
    </location>
    <ligand>
        <name>ATP</name>
        <dbReference type="ChEBI" id="CHEBI:30616"/>
    </ligand>
</feature>
<dbReference type="GO" id="GO:0004140">
    <property type="term" value="F:dephospho-CoA kinase activity"/>
    <property type="evidence" value="ECO:0007669"/>
    <property type="project" value="UniProtKB-UniRule"/>
</dbReference>
<dbReference type="Gene3D" id="3.40.50.300">
    <property type="entry name" value="P-loop containing nucleotide triphosphate hydrolases"/>
    <property type="match status" value="1"/>
</dbReference>
<sequence length="205" mass="22256">MHLVALTGGIASGKSTVAQRWREQGAVVVDADALAREVVAVGSPVLSEISQRFGAEVVSDDGTLNRSALGALIFGDSDAREALNGITHPAISRLARERFDEAESRDPAAIIVYDIPLLVESGQSLERFKFVVTVEAERHVRVQRLIDHRGMARNEAEGRVASQATSRERRAVADFVIDANASLAETQHRADGVWSAITDRLHPRL</sequence>
<dbReference type="EMBL" id="VFRA01000001">
    <property type="protein sequence ID" value="TQO18618.1"/>
    <property type="molecule type" value="Genomic_DNA"/>
</dbReference>
<evidence type="ECO:0000256" key="3">
    <source>
        <dbReference type="HAMAP-Rule" id="MF_00376"/>
    </source>
</evidence>
<dbReference type="EC" id="2.7.1.24" evidence="3 4"/>
<dbReference type="GO" id="GO:0005737">
    <property type="term" value="C:cytoplasm"/>
    <property type="evidence" value="ECO:0007669"/>
    <property type="project" value="UniProtKB-SubCell"/>
</dbReference>
<organism evidence="5 6">
    <name type="scientific">Rhodoglobus vestalii</name>
    <dbReference type="NCBI Taxonomy" id="193384"/>
    <lineage>
        <taxon>Bacteria</taxon>
        <taxon>Bacillati</taxon>
        <taxon>Actinomycetota</taxon>
        <taxon>Actinomycetes</taxon>
        <taxon>Micrococcales</taxon>
        <taxon>Microbacteriaceae</taxon>
        <taxon>Rhodoglobus</taxon>
    </lineage>
</organism>
<accession>A0A8H2K4K8</accession>
<dbReference type="AlphaFoldDB" id="A0A8H2K4K8"/>
<dbReference type="PROSITE" id="PS51219">
    <property type="entry name" value="DPCK"/>
    <property type="match status" value="1"/>
</dbReference>
<evidence type="ECO:0000256" key="2">
    <source>
        <dbReference type="ARBA" id="ARBA00022840"/>
    </source>
</evidence>
<keyword evidence="3" id="KW-0173">Coenzyme A biosynthesis</keyword>
<dbReference type="UniPathway" id="UPA00241">
    <property type="reaction ID" value="UER00356"/>
</dbReference>
<dbReference type="GO" id="GO:0005524">
    <property type="term" value="F:ATP binding"/>
    <property type="evidence" value="ECO:0007669"/>
    <property type="project" value="UniProtKB-UniRule"/>
</dbReference>
<dbReference type="GO" id="GO:0015937">
    <property type="term" value="P:coenzyme A biosynthetic process"/>
    <property type="evidence" value="ECO:0007669"/>
    <property type="project" value="UniProtKB-UniRule"/>
</dbReference>
<name>A0A8H2K4K8_9MICO</name>
<evidence type="ECO:0000313" key="5">
    <source>
        <dbReference type="EMBL" id="TQO18618.1"/>
    </source>
</evidence>
<comment type="caution">
    <text evidence="5">The sequence shown here is derived from an EMBL/GenBank/DDBJ whole genome shotgun (WGS) entry which is preliminary data.</text>
</comment>
<comment type="catalytic activity">
    <reaction evidence="3">
        <text>3'-dephospho-CoA + ATP = ADP + CoA + H(+)</text>
        <dbReference type="Rhea" id="RHEA:18245"/>
        <dbReference type="ChEBI" id="CHEBI:15378"/>
        <dbReference type="ChEBI" id="CHEBI:30616"/>
        <dbReference type="ChEBI" id="CHEBI:57287"/>
        <dbReference type="ChEBI" id="CHEBI:57328"/>
        <dbReference type="ChEBI" id="CHEBI:456216"/>
        <dbReference type="EC" id="2.7.1.24"/>
    </reaction>
</comment>
<comment type="function">
    <text evidence="3">Catalyzes the phosphorylation of the 3'-hydroxyl group of dephosphocoenzyme A to form coenzyme A.</text>
</comment>
<gene>
    <name evidence="3" type="primary">coaE</name>
    <name evidence="5" type="ORF">FB472_0138</name>
</gene>
<dbReference type="OrthoDB" id="9812943at2"/>
<dbReference type="Pfam" id="PF01121">
    <property type="entry name" value="CoaE"/>
    <property type="match status" value="1"/>
</dbReference>
<proteinExistence type="inferred from homology"/>
<dbReference type="HAMAP" id="MF_00376">
    <property type="entry name" value="Dephospho_CoA_kinase"/>
    <property type="match status" value="1"/>
</dbReference>
<dbReference type="PANTHER" id="PTHR10695">
    <property type="entry name" value="DEPHOSPHO-COA KINASE-RELATED"/>
    <property type="match status" value="1"/>
</dbReference>
<keyword evidence="1 3" id="KW-0547">Nucleotide-binding</keyword>
<dbReference type="InterPro" id="IPR001977">
    <property type="entry name" value="Depp_CoAkinase"/>
</dbReference>
<evidence type="ECO:0000256" key="4">
    <source>
        <dbReference type="NCBIfam" id="TIGR00152"/>
    </source>
</evidence>
<comment type="subcellular location">
    <subcellularLocation>
        <location evidence="3">Cytoplasm</location>
    </subcellularLocation>
</comment>
<dbReference type="NCBIfam" id="NF002879">
    <property type="entry name" value="PRK03333.1"/>
    <property type="match status" value="1"/>
</dbReference>
<dbReference type="Proteomes" id="UP000316560">
    <property type="component" value="Unassembled WGS sequence"/>
</dbReference>
<keyword evidence="2 3" id="KW-0067">ATP-binding</keyword>
<dbReference type="RefSeq" id="WP_021810315.1">
    <property type="nucleotide sequence ID" value="NZ_VFRA01000001.1"/>
</dbReference>
<dbReference type="InterPro" id="IPR027417">
    <property type="entry name" value="P-loop_NTPase"/>
</dbReference>
<protein>
    <recommendedName>
        <fullName evidence="3 4">Dephospho-CoA kinase</fullName>
        <ecNumber evidence="3 4">2.7.1.24</ecNumber>
    </recommendedName>
    <alternativeName>
        <fullName evidence="3">Dephosphocoenzyme A kinase</fullName>
    </alternativeName>
</protein>